<proteinExistence type="predicted"/>
<comment type="cofactor">
    <cofactor evidence="1">
        <name>pantetheine 4'-phosphate</name>
        <dbReference type="ChEBI" id="CHEBI:47942"/>
    </cofactor>
</comment>
<dbReference type="SUPFAM" id="SSF47336">
    <property type="entry name" value="ACP-like"/>
    <property type="match status" value="3"/>
</dbReference>
<feature type="domain" description="Carrier" evidence="5">
    <location>
        <begin position="1030"/>
        <end position="1105"/>
    </location>
</feature>
<keyword evidence="3" id="KW-0597">Phosphoprotein</keyword>
<dbReference type="PANTHER" id="PTHR45527:SF1">
    <property type="entry name" value="FATTY ACID SYNTHASE"/>
    <property type="match status" value="1"/>
</dbReference>
<evidence type="ECO:0000256" key="1">
    <source>
        <dbReference type="ARBA" id="ARBA00001957"/>
    </source>
</evidence>
<feature type="domain" description="Carrier" evidence="5">
    <location>
        <begin position="3160"/>
        <end position="3235"/>
    </location>
</feature>
<dbReference type="InterPro" id="IPR025110">
    <property type="entry name" value="AMP-bd_C"/>
</dbReference>
<evidence type="ECO:0000256" key="3">
    <source>
        <dbReference type="ARBA" id="ARBA00022553"/>
    </source>
</evidence>
<dbReference type="PROSITE" id="PS50075">
    <property type="entry name" value="CARRIER"/>
    <property type="match status" value="3"/>
</dbReference>
<evidence type="ECO:0000256" key="2">
    <source>
        <dbReference type="ARBA" id="ARBA00022450"/>
    </source>
</evidence>
<feature type="region of interest" description="Disordered" evidence="4">
    <location>
        <begin position="3233"/>
        <end position="3260"/>
    </location>
</feature>
<dbReference type="Gene3D" id="3.30.300.30">
    <property type="match status" value="3"/>
</dbReference>
<dbReference type="SMART" id="SM00823">
    <property type="entry name" value="PKS_PP"/>
    <property type="match status" value="3"/>
</dbReference>
<accession>A0ABW6IMR4</accession>
<dbReference type="CDD" id="cd12116">
    <property type="entry name" value="A_NRPS_Ta1_like"/>
    <property type="match status" value="2"/>
</dbReference>
<dbReference type="EMBL" id="JBHZOL010000117">
    <property type="protein sequence ID" value="MFE4108594.1"/>
    <property type="molecule type" value="Genomic_DNA"/>
</dbReference>
<dbReference type="InterPro" id="IPR020806">
    <property type="entry name" value="PKS_PP-bd"/>
</dbReference>
<dbReference type="InterPro" id="IPR010071">
    <property type="entry name" value="AA_adenyl_dom"/>
</dbReference>
<feature type="region of interest" description="Disordered" evidence="4">
    <location>
        <begin position="23"/>
        <end position="42"/>
    </location>
</feature>
<dbReference type="Gene3D" id="3.30.559.10">
    <property type="entry name" value="Chloramphenicol acetyltransferase-like domain"/>
    <property type="match status" value="3"/>
</dbReference>
<evidence type="ECO:0000259" key="5">
    <source>
        <dbReference type="PROSITE" id="PS50075"/>
    </source>
</evidence>
<dbReference type="InterPro" id="IPR023213">
    <property type="entry name" value="CAT-like_dom_sf"/>
</dbReference>
<dbReference type="InterPro" id="IPR000873">
    <property type="entry name" value="AMP-dep_synth/lig_dom"/>
</dbReference>
<dbReference type="InterPro" id="IPR036736">
    <property type="entry name" value="ACP-like_sf"/>
</dbReference>
<dbReference type="InterPro" id="IPR009081">
    <property type="entry name" value="PP-bd_ACP"/>
</dbReference>
<dbReference type="Pfam" id="PF00668">
    <property type="entry name" value="Condensation"/>
    <property type="match status" value="3"/>
</dbReference>
<sequence length="3272" mass="361532">MNEFAKRIAALSPEQRTLLAQQLQRRHSQPVTPPPLPRRQAEDGLPLSFSQQRLWFLDQFQGQSPEYNISAALRWQGPINLAVLERVFNEMVRRHEVLRTTFPAVEGQPIQAIAPTLSLPLRIVDLQNLSVQQRERELQQLAQLELRWPFDLTQGPLMRTTLLTWGDADAWLLVTLHHIIADGWCRGIFLQELTILYQAFIQGQPSPLAALPLQYADFAHWQRQQLQGEALERQLAYWRRQLQDSPALLDLPTDRPRPAVQTFRGTRCFFALSPDLVQALKTLAQQQGVTLFMTLLAAFQTLLYRYTGQTDILVGSPIANRTHPALESLIGFFANTLVLRTDLSGDPSFLTLLQRVQTTALDAYTHQDVPFEKLIEALPVARNLSYSPLFQVMFVLQGVPLASTTLPNLTLEPIRVDSGTARFDLMLNLSQTSSGSLEGICEYNTDLFDATTIERLLDHFQVLLNGVVTHPQQRLSQLPLLSEAARHQLLAEWNATQTEDAPSPAQGCLHHQIALQAEKTPAAIALSWADQHLSYRELNARANQLAHHLQQLGVAPGTLVGLCLERSLEMVIGMLAILKAGGAYLPLDPAYPTERLALVLNDAPVLLLLTQTSLLAKLPAQTPPTFCLDRNWPTLATYPTDNLPLLMTPEQLAYVIYTSGSTGKPKGVQIPHRAVVNFLQSMQRQPGLVPQDVMLAVTTIAFDIAGLELFLPLVTGARVVLTDRLTAADGSLLAALIDRTQATVMQATPATWQLLIAAGWSGKPDLKLLCGGEALSHALAAALRQRCGSLWNLYGPTETTIWSALHRVAPEPPAAAASTAIPLGRAIANTQLYVLDRHLQPVPIGVPGELYIGGAGLAQGYLNQPGLTAEKFVPNPFLAEFKIQNSKFTASSPHLAIDSSTLYKTGDRVRYRADGTLDFLGRIDYQVKLRGFRIELGEIEAALDQHPSVQKSVVVDRDVQGDRRLVAYIQSEQAMDATEMRSYLRQILPDYMVPAAFVLLAALPLTPNGKINRRSLPEPQWQPPTPLSTRPQTPVEACLVEIWSQVLHLKTVGIDDNFFELGGHSLLATQVMAQVERHFQIALPLRQLFETPTIAAFAIALETTRQERAPQVVAAIAPVERTQPLPLSFAQQRLWFLAQLEPDSPFYALPATIRLAGSLNIPALYHSLQEIVRRHESLRMRFPIHQTQPVVEIRPDMALPLPVIDLSALAATAQSAALQQQVEVNARQPFDLATDWLLRVRLFKLSDREHRLLIAMHHIVTDGWSIGVLRQELTILYAAYCQQQPAPLPPLPIQYVDFAAWQRQWLQGERLSAQLDYWQQQLADLPGALSLPTDYPRPPIQTFCGSSYEFTLSRDLTDRLQALSQQQGCTLFMTLLAGFALLLSRYSHSDDIVVGSPIANRTRPELEPLIGCFVNTLVLRSDLSQNPTVKDLLGRVRAMALAAYAHQDLPFEQLVEAIQPERDLSHTPLFQVMFVLQTPPQPLQLPELAVDLAASDRPVAKFDLTLSMTATPTGLTAHLEYSTDLFAAATIERLAGHLQTLWTAMTAHPDWPIGELPLLTPSERQQWLQGHTAPTSVPDGTVIDWIERQVNRTPNAIAVIDGDQQLTYRQLDQQANQLAHYLQQQGIGPERLVGLCVERSLAMVVGVLAVLKAGGAYVPLDPTYPEARLAYMLKDAQVAVLLTQQSCLAKLPTLPIPCLCLDTDREAIAQHPATFSGVSRHPDQLAYVIYTSGSTGNPKGTLITQRGLANYLHWCTQAYAVKQGQGTLVHSSLAFDLTITGLFSPLLVGQSVELVTPAWGIEALAMALRQRSQLSLVKITPAQLQLLAEQLDPAEAANCTNAFVIGGENLRPEHIAFWQRYAPTTRLINEYGPTETVVGCCVYTVPPDSSYSGPIPIGRAIANTELYVLDQHYQLVPSGVVGELYIGGAGLARGYLHRPDLTAAVFIPHPFSATPGARLYKTGDLARYRPDGTLECLARLDHQVKIRGFRIELGEVETALNQHPQVQQAVVLAEAALGNSQQLVAYVVWASETGTPADLRRWLKTKLPDYMVPAVFVALERLPLTANGKVDRRQLPQLTEAQAIAAATTAIAFRTPVEEILVGIWQAVLQQKAVGLQNNFFELGGHSLLATQVISQMRQAFQMEIPLRHLFEFPTVAELAASVERLQLTATATSLPPLKPRDKAEPLPLSFAQQRLWFLAQLEPASPFYNVPAAVRLQGDLNISALQRSLATLVNRHEVLRTAFAAQAGQPVPVVSETVALPLPLIDLSALPISQQDKVVSDLAQAEAQQPFALNCSPLLRVRLVQMQPQVQVLLLTLHHLVSDGWSMGVFIQEMADLYQAFCQEQPSPLAELPLQYGDFATWQRQYLQGDRLASQLAYWQQQLAGAPPVLELPYDYPRPAVQTFRGERYTFSLSAAQTQGLKQFSQQQNCTLFMTLLTAFQILLARYSGHDDIVVGSPIANRNRAEIEGLIGFFVNTLVLRTDLSGQPTVQQALHRVREVALAAYAHQDLPFERLVEALQPERSLSHAPLFQVMFIWQNAPTAALALPGLSLSLIESQTQAAKFDLTLSLRETDAGISGALDYNCDLFTAATITRLVAHWQQILAVMVAAPSQPISAIDLLTPQEHRQIQAWNQTEAVYPPVCLPDLVAAQVVQTPDAVALCYQQQQLTYGELSRRAHRLAHHLRSLGVQAGQRVGISLARSPDLVIALLAVLQTGAAYVPLDPAYPLARRRFILENAGIAVLVTQQPETATALPPNIQIVCLERDRFVIEQASSEPLPALATPETLAYVLYTSGSTGKPKGVQVPHRAVVNFLQSMQRTPGLSAVDVLLSVTTIAFDIAALEIFLPLISGAKVVLIDPAATADGRQMATQIETAQATVMQATPATWQLLLASGWSSDRPLKLLCGGEALSYPLAEALHQRGETLWNLYGPTEATIWSAVHRVSPLLTAETPSAQTTVSVGRPIANTQFYVLDQQQNPVPVGVPGELHIGGTGLAWGYLYRPDLTAEKFIPNPFQTADSPPQFSRLYKTGDRVRYRSDGTLEFLGRLDHQVKIRGFRIELGEIEAQLLQQPAIGNAVVVTDATTDHQTLVAYLVRHPQAKLEREEVREFLRQTLPDYMVPSTYVQLEALPLTPNGKVDRRALPAPQQQTRLSPCQTYLAPRNQLEQTIAQVWQQVLALETVGVNDNFFDLGGHSLRLVQVQSQLQHHLAVELPLLDLFRYPTVASLAAFLSRQGTGADQPTNPQTKRDRTQQIQQGKDRLRQFRQLSPFKT</sequence>
<dbReference type="RefSeq" id="WP_377968219.1">
    <property type="nucleotide sequence ID" value="NZ_JBHZOL010000117.1"/>
</dbReference>
<dbReference type="Gene3D" id="3.30.559.30">
    <property type="entry name" value="Nonribosomal peptide synthetase, condensation domain"/>
    <property type="match status" value="3"/>
</dbReference>
<protein>
    <submittedName>
        <fullName evidence="6">Amino acid adenylation domain-containing protein</fullName>
    </submittedName>
</protein>
<feature type="compositionally biased region" description="Polar residues" evidence="4">
    <location>
        <begin position="3233"/>
        <end position="3245"/>
    </location>
</feature>
<dbReference type="Pfam" id="PF00550">
    <property type="entry name" value="PP-binding"/>
    <property type="match status" value="3"/>
</dbReference>
<dbReference type="PANTHER" id="PTHR45527">
    <property type="entry name" value="NONRIBOSOMAL PEPTIDE SYNTHETASE"/>
    <property type="match status" value="1"/>
</dbReference>
<evidence type="ECO:0000313" key="7">
    <source>
        <dbReference type="Proteomes" id="UP001600165"/>
    </source>
</evidence>
<dbReference type="SUPFAM" id="SSF52777">
    <property type="entry name" value="CoA-dependent acyltransferases"/>
    <property type="match status" value="6"/>
</dbReference>
<dbReference type="CDD" id="cd05930">
    <property type="entry name" value="A_NRPS"/>
    <property type="match status" value="1"/>
</dbReference>
<comment type="caution">
    <text evidence="6">The sequence shown here is derived from an EMBL/GenBank/DDBJ whole genome shotgun (WGS) entry which is preliminary data.</text>
</comment>
<dbReference type="InterPro" id="IPR020845">
    <property type="entry name" value="AMP-binding_CS"/>
</dbReference>
<dbReference type="InterPro" id="IPR006162">
    <property type="entry name" value="Ppantetheine_attach_site"/>
</dbReference>
<feature type="domain" description="Carrier" evidence="5">
    <location>
        <begin position="2092"/>
        <end position="2167"/>
    </location>
</feature>
<organism evidence="6 7">
    <name type="scientific">Almyronema epifaneia S1</name>
    <dbReference type="NCBI Taxonomy" id="2991925"/>
    <lineage>
        <taxon>Bacteria</taxon>
        <taxon>Bacillati</taxon>
        <taxon>Cyanobacteriota</taxon>
        <taxon>Cyanophyceae</taxon>
        <taxon>Nodosilineales</taxon>
        <taxon>Nodosilineaceae</taxon>
        <taxon>Almyronema</taxon>
        <taxon>Almyronema epifaneia</taxon>
    </lineage>
</organism>
<reference evidence="6 7" key="1">
    <citation type="submission" date="2024-10" db="EMBL/GenBank/DDBJ databases">
        <authorList>
            <person name="Ratan Roy A."/>
            <person name="Morales Sandoval P.H."/>
            <person name="De Los Santos Villalobos S."/>
            <person name="Chakraborty S."/>
            <person name="Mukherjee J."/>
        </authorList>
    </citation>
    <scope>NUCLEOTIDE SEQUENCE [LARGE SCALE GENOMIC DNA]</scope>
    <source>
        <strain evidence="6 7">S1</strain>
    </source>
</reference>
<feature type="compositionally biased region" description="Basic and acidic residues" evidence="4">
    <location>
        <begin position="3246"/>
        <end position="3260"/>
    </location>
</feature>
<dbReference type="Pfam" id="PF00501">
    <property type="entry name" value="AMP-binding"/>
    <property type="match status" value="3"/>
</dbReference>
<dbReference type="Gene3D" id="2.30.38.10">
    <property type="entry name" value="Luciferase, Domain 3"/>
    <property type="match status" value="3"/>
</dbReference>
<dbReference type="Proteomes" id="UP001600165">
    <property type="component" value="Unassembled WGS sequence"/>
</dbReference>
<name>A0ABW6IMR4_9CYAN</name>
<keyword evidence="2" id="KW-0596">Phosphopantetheine</keyword>
<dbReference type="NCBIfam" id="TIGR01733">
    <property type="entry name" value="AA-adenyl-dom"/>
    <property type="match status" value="3"/>
</dbReference>
<dbReference type="SUPFAM" id="SSF56801">
    <property type="entry name" value="Acetyl-CoA synthetase-like"/>
    <property type="match status" value="3"/>
</dbReference>
<dbReference type="Pfam" id="PF13193">
    <property type="entry name" value="AMP-binding_C"/>
    <property type="match status" value="3"/>
</dbReference>
<evidence type="ECO:0000256" key="4">
    <source>
        <dbReference type="SAM" id="MobiDB-lite"/>
    </source>
</evidence>
<keyword evidence="7" id="KW-1185">Reference proteome</keyword>
<dbReference type="InterPro" id="IPR001242">
    <property type="entry name" value="Condensation_dom"/>
</dbReference>
<evidence type="ECO:0000313" key="6">
    <source>
        <dbReference type="EMBL" id="MFE4108594.1"/>
    </source>
</evidence>
<dbReference type="PROSITE" id="PS00012">
    <property type="entry name" value="PHOSPHOPANTETHEINE"/>
    <property type="match status" value="1"/>
</dbReference>
<dbReference type="Gene3D" id="1.10.1200.10">
    <property type="entry name" value="ACP-like"/>
    <property type="match status" value="3"/>
</dbReference>
<dbReference type="Gene3D" id="3.40.50.980">
    <property type="match status" value="6"/>
</dbReference>
<dbReference type="CDD" id="cd19531">
    <property type="entry name" value="LCL_NRPS-like"/>
    <property type="match status" value="3"/>
</dbReference>
<dbReference type="PROSITE" id="PS00455">
    <property type="entry name" value="AMP_BINDING"/>
    <property type="match status" value="3"/>
</dbReference>
<dbReference type="NCBIfam" id="NF003417">
    <property type="entry name" value="PRK04813.1"/>
    <property type="match status" value="3"/>
</dbReference>
<dbReference type="InterPro" id="IPR045851">
    <property type="entry name" value="AMP-bd_C_sf"/>
</dbReference>
<gene>
    <name evidence="6" type="ORF">ACFVKH_20145</name>
</gene>